<keyword evidence="1" id="KW-0812">Transmembrane</keyword>
<feature type="transmembrane region" description="Helical" evidence="1">
    <location>
        <begin position="232"/>
        <end position="252"/>
    </location>
</feature>
<name>A0A1I7YP25_9BILA</name>
<feature type="transmembrane region" description="Helical" evidence="1">
    <location>
        <begin position="145"/>
        <end position="165"/>
    </location>
</feature>
<feature type="transmembrane region" description="Helical" evidence="1">
    <location>
        <begin position="185"/>
        <end position="212"/>
    </location>
</feature>
<accession>A0A1I7YP25</accession>
<evidence type="ECO:0000256" key="1">
    <source>
        <dbReference type="SAM" id="Phobius"/>
    </source>
</evidence>
<protein>
    <submittedName>
        <fullName evidence="3">G_PROTEIN_RECEP_F1_2 domain-containing protein</fullName>
    </submittedName>
</protein>
<sequence length="341" mass="38349">MNCSKTAGSNCSRLVTASGVFSSNPPLQISVSTMNLVFVALIVVVSMRIDQRDMSRLYTLWLFLAHAPSDVVQIAISVLQLMGLVDSSGNYYRDTVDWIQISGKAFVDMTNLLYRVLALVMVSSTFFSYKYPVMFPYFLHPSRRHSLYFAGFIFICVQSVANNLYTIHVVQFSDTYLPMALIDALYYLIQFLQLCPMLLLFVMHILSIYVIVQYTQERALRGASVVRHRKQLISAIIYATTPNLLLFPSVFVNACNIILSTIPNELKTSDNTVVQVGRICNAVNRYVSYVRLPVITASTFAAFTAYRHQLSLVPLLGFKKVFFTVKSTSALSQPTASNNVR</sequence>
<evidence type="ECO:0000313" key="3">
    <source>
        <dbReference type="WBParaSite" id="L893_g18258.t1"/>
    </source>
</evidence>
<dbReference type="Proteomes" id="UP000095287">
    <property type="component" value="Unplaced"/>
</dbReference>
<dbReference type="WBParaSite" id="L893_g18258.t1">
    <property type="protein sequence ID" value="L893_g18258.t1"/>
    <property type="gene ID" value="L893_g18258"/>
</dbReference>
<keyword evidence="1" id="KW-0472">Membrane</keyword>
<dbReference type="AlphaFoldDB" id="A0A1I7YP25"/>
<feature type="transmembrane region" description="Helical" evidence="1">
    <location>
        <begin position="112"/>
        <end position="133"/>
    </location>
</feature>
<feature type="transmembrane region" description="Helical" evidence="1">
    <location>
        <begin position="27"/>
        <end position="45"/>
    </location>
</feature>
<feature type="transmembrane region" description="Helical" evidence="1">
    <location>
        <begin position="57"/>
        <end position="82"/>
    </location>
</feature>
<evidence type="ECO:0000313" key="2">
    <source>
        <dbReference type="Proteomes" id="UP000095287"/>
    </source>
</evidence>
<keyword evidence="2" id="KW-1185">Reference proteome</keyword>
<organism evidence="2 3">
    <name type="scientific">Steinernema glaseri</name>
    <dbReference type="NCBI Taxonomy" id="37863"/>
    <lineage>
        <taxon>Eukaryota</taxon>
        <taxon>Metazoa</taxon>
        <taxon>Ecdysozoa</taxon>
        <taxon>Nematoda</taxon>
        <taxon>Chromadorea</taxon>
        <taxon>Rhabditida</taxon>
        <taxon>Tylenchina</taxon>
        <taxon>Panagrolaimomorpha</taxon>
        <taxon>Strongyloidoidea</taxon>
        <taxon>Steinernematidae</taxon>
        <taxon>Steinernema</taxon>
    </lineage>
</organism>
<keyword evidence="1" id="KW-1133">Transmembrane helix</keyword>
<reference evidence="3" key="1">
    <citation type="submission" date="2016-11" db="UniProtKB">
        <authorList>
            <consortium name="WormBaseParasite"/>
        </authorList>
    </citation>
    <scope>IDENTIFICATION</scope>
</reference>
<proteinExistence type="predicted"/>